<evidence type="ECO:0000256" key="4">
    <source>
        <dbReference type="SAM" id="Coils"/>
    </source>
</evidence>
<feature type="domain" description="SsuA/THI5-like" evidence="5">
    <location>
        <begin position="57"/>
        <end position="262"/>
    </location>
</feature>
<evidence type="ECO:0000256" key="2">
    <source>
        <dbReference type="ARBA" id="ARBA00010742"/>
    </source>
</evidence>
<accession>A0A6G7VPN0</accession>
<evidence type="ECO:0000256" key="1">
    <source>
        <dbReference type="ARBA" id="ARBA00004418"/>
    </source>
</evidence>
<dbReference type="AlphaFoldDB" id="A0A6G7VPN0"/>
<evidence type="ECO:0000313" key="6">
    <source>
        <dbReference type="EMBL" id="QIK41999.1"/>
    </source>
</evidence>
<dbReference type="Pfam" id="PF09084">
    <property type="entry name" value="NMT1"/>
    <property type="match status" value="1"/>
</dbReference>
<comment type="subcellular location">
    <subcellularLocation>
        <location evidence="1">Periplasm</location>
    </subcellularLocation>
</comment>
<keyword evidence="4" id="KW-0175">Coiled coil</keyword>
<dbReference type="Gene3D" id="3.40.190.10">
    <property type="entry name" value="Periplasmic binding protein-like II"/>
    <property type="match status" value="2"/>
</dbReference>
<evidence type="ECO:0000256" key="3">
    <source>
        <dbReference type="ARBA" id="ARBA00022729"/>
    </source>
</evidence>
<name>A0A6G7VPN0_9RHOB</name>
<dbReference type="PANTHER" id="PTHR30024:SF47">
    <property type="entry name" value="TAURINE-BINDING PERIPLASMIC PROTEIN"/>
    <property type="match status" value="1"/>
</dbReference>
<gene>
    <name evidence="6" type="ORF">G8E03_03625</name>
</gene>
<reference evidence="6 7" key="1">
    <citation type="submission" date="2020-03" db="EMBL/GenBank/DDBJ databases">
        <title>Complete genome sequence of Monaibacterium sp. ALG8 with diverse plasmids.</title>
        <authorList>
            <person name="Sun C."/>
        </authorList>
    </citation>
    <scope>NUCLEOTIDE SEQUENCE [LARGE SCALE GENOMIC DNA]</scope>
    <source>
        <strain evidence="6 7">ALG8</strain>
    </source>
</reference>
<keyword evidence="7" id="KW-1185">Reference proteome</keyword>
<evidence type="ECO:0000259" key="5">
    <source>
        <dbReference type="Pfam" id="PF09084"/>
    </source>
</evidence>
<evidence type="ECO:0000313" key="7">
    <source>
        <dbReference type="Proteomes" id="UP000500791"/>
    </source>
</evidence>
<dbReference type="GO" id="GO:0042597">
    <property type="term" value="C:periplasmic space"/>
    <property type="evidence" value="ECO:0007669"/>
    <property type="project" value="UniProtKB-SubCell"/>
</dbReference>
<dbReference type="SUPFAM" id="SSF53850">
    <property type="entry name" value="Periplasmic binding protein-like II"/>
    <property type="match status" value="1"/>
</dbReference>
<proteinExistence type="inferred from homology"/>
<feature type="coiled-coil region" evidence="4">
    <location>
        <begin position="229"/>
        <end position="256"/>
    </location>
</feature>
<protein>
    <submittedName>
        <fullName evidence="6">ABC transporter substrate-binding protein</fullName>
    </submittedName>
</protein>
<organism evidence="6 7">
    <name type="scientific">Pontivivens nitratireducens</name>
    <dbReference type="NCBI Taxonomy" id="2758038"/>
    <lineage>
        <taxon>Bacteria</taxon>
        <taxon>Pseudomonadati</taxon>
        <taxon>Pseudomonadota</taxon>
        <taxon>Alphaproteobacteria</taxon>
        <taxon>Rhodobacterales</taxon>
        <taxon>Paracoccaceae</taxon>
        <taxon>Pontivivens</taxon>
    </lineage>
</organism>
<dbReference type="Proteomes" id="UP000500791">
    <property type="component" value="Chromosome"/>
</dbReference>
<keyword evidence="3" id="KW-0732">Signal</keyword>
<comment type="similarity">
    <text evidence="2">Belongs to the bacterial solute-binding protein SsuA/TauA family.</text>
</comment>
<dbReference type="InterPro" id="IPR015168">
    <property type="entry name" value="SsuA/THI5"/>
</dbReference>
<dbReference type="EMBL" id="CP049811">
    <property type="protein sequence ID" value="QIK41999.1"/>
    <property type="molecule type" value="Genomic_DNA"/>
</dbReference>
<dbReference type="PANTHER" id="PTHR30024">
    <property type="entry name" value="ALIPHATIC SULFONATES-BINDING PROTEIN-RELATED"/>
    <property type="match status" value="1"/>
</dbReference>
<dbReference type="KEGG" id="mon:G8E03_03625"/>
<sequence>MLRSTLSSIRVAILTGTAIIALTGSLHAQEREVLDLSIATAADIANFNTTTASVFRLADELGYFERHGVNVTFVAVDGTPQAAAALYSGAVDLSYITIDTAIRLRAENDVKVRGFASVSNGISFLIAAQTDITTVEELVGRSFAINDYGSLDHELTSAVLRAYGMNAEEPAYVAIGSPDVRVQALAAGQVDATTVSFGTYASIETIEGIHVLVTPDEFTRRSPALSKFIVALESTIDEKEEAIQRFTDAIIEASRALQADPEGWVDMAAAARPDLTRDNLERTAGLNETRWCINGCMNPTELTKTMDFIYANPDFVDVPVISYEDITDLSFTTRALEKMGVATGPGLDARE</sequence>